<name>A0AAU9GAB6_DROMD</name>
<sequence>MATWRYPLLILLVLLVGAKSLVHYKKFPGDAVAETCTGPAGAIKKYEYQQHKDFCGIIYCMSGNGDTLIHYCQLPATFAACEESGVNTQDKFPQCCWTCVKYKTC</sequence>
<dbReference type="AlphaFoldDB" id="A0AAU9GAB6"/>
<reference evidence="5 6" key="1">
    <citation type="submission" date="2024-02" db="EMBL/GenBank/DDBJ databases">
        <title>A chromosome-level genome assembly of Drosophila madeirensis, a fruit fly species endemic to Madeira island.</title>
        <authorList>
            <person name="Tomihara K."/>
            <person name="Llopart A."/>
            <person name="Yamamoto D."/>
        </authorList>
    </citation>
    <scope>NUCLEOTIDE SEQUENCE [LARGE SCALE GENOMIC DNA]</scope>
    <source>
        <strain evidence="5 6">RF1</strain>
    </source>
</reference>
<evidence type="ECO:0000313" key="5">
    <source>
        <dbReference type="EMBL" id="BFG04582.1"/>
    </source>
</evidence>
<dbReference type="Proteomes" id="UP001500889">
    <property type="component" value="Chromosome E"/>
</dbReference>
<dbReference type="SMART" id="SM01318">
    <property type="entry name" value="SVWC"/>
    <property type="match status" value="1"/>
</dbReference>
<evidence type="ECO:0000256" key="2">
    <source>
        <dbReference type="ARBA" id="ARBA00022525"/>
    </source>
</evidence>
<gene>
    <name evidence="5" type="ORF">DMAD_03516</name>
</gene>
<feature type="domain" description="Single" evidence="4">
    <location>
        <begin position="36"/>
        <end position="99"/>
    </location>
</feature>
<accession>A0AAU9GAB6</accession>
<organism evidence="5 6">
    <name type="scientific">Drosophila madeirensis</name>
    <name type="common">Fruit fly</name>
    <dbReference type="NCBI Taxonomy" id="30013"/>
    <lineage>
        <taxon>Eukaryota</taxon>
        <taxon>Metazoa</taxon>
        <taxon>Ecdysozoa</taxon>
        <taxon>Arthropoda</taxon>
        <taxon>Hexapoda</taxon>
        <taxon>Insecta</taxon>
        <taxon>Pterygota</taxon>
        <taxon>Neoptera</taxon>
        <taxon>Endopterygota</taxon>
        <taxon>Diptera</taxon>
        <taxon>Brachycera</taxon>
        <taxon>Muscomorpha</taxon>
        <taxon>Ephydroidea</taxon>
        <taxon>Drosophilidae</taxon>
        <taxon>Drosophila</taxon>
        <taxon>Sophophora</taxon>
    </lineage>
</organism>
<evidence type="ECO:0000256" key="1">
    <source>
        <dbReference type="ARBA" id="ARBA00004613"/>
    </source>
</evidence>
<evidence type="ECO:0000313" key="6">
    <source>
        <dbReference type="Proteomes" id="UP001500889"/>
    </source>
</evidence>
<feature type="signal peptide" evidence="3">
    <location>
        <begin position="1"/>
        <end position="20"/>
    </location>
</feature>
<evidence type="ECO:0000259" key="4">
    <source>
        <dbReference type="SMART" id="SM01318"/>
    </source>
</evidence>
<protein>
    <recommendedName>
        <fullName evidence="4">Single domain-containing protein</fullName>
    </recommendedName>
</protein>
<feature type="chain" id="PRO_5043964506" description="Single domain-containing protein" evidence="3">
    <location>
        <begin position="21"/>
        <end position="105"/>
    </location>
</feature>
<keyword evidence="3" id="KW-0732">Signal</keyword>
<dbReference type="InterPro" id="IPR029277">
    <property type="entry name" value="SVWC_dom"/>
</dbReference>
<evidence type="ECO:0000256" key="3">
    <source>
        <dbReference type="SAM" id="SignalP"/>
    </source>
</evidence>
<dbReference type="EMBL" id="AP029267">
    <property type="protein sequence ID" value="BFG04582.1"/>
    <property type="molecule type" value="Genomic_DNA"/>
</dbReference>
<proteinExistence type="predicted"/>
<keyword evidence="2" id="KW-0964">Secreted</keyword>
<comment type="subcellular location">
    <subcellularLocation>
        <location evidence="1">Secreted</location>
    </subcellularLocation>
</comment>
<keyword evidence="6" id="KW-1185">Reference proteome</keyword>
<dbReference type="Pfam" id="PF15430">
    <property type="entry name" value="SVWC"/>
    <property type="match status" value="1"/>
</dbReference>
<dbReference type="GO" id="GO:0005576">
    <property type="term" value="C:extracellular region"/>
    <property type="evidence" value="ECO:0007669"/>
    <property type="project" value="UniProtKB-SubCell"/>
</dbReference>